<evidence type="ECO:0000313" key="2">
    <source>
        <dbReference type="Ensembl" id="ENSPKIP00000012456.1"/>
    </source>
</evidence>
<name>A0A3B3R443_9TELE</name>
<dbReference type="Ensembl" id="ENSPKIT00000036851.1">
    <property type="protein sequence ID" value="ENSPKIP00000012456.1"/>
    <property type="gene ID" value="ENSPKIG00000000248.1"/>
</dbReference>
<protein>
    <submittedName>
        <fullName evidence="2">Uncharacterized protein</fullName>
    </submittedName>
</protein>
<organism evidence="2 3">
    <name type="scientific">Paramormyrops kingsleyae</name>
    <dbReference type="NCBI Taxonomy" id="1676925"/>
    <lineage>
        <taxon>Eukaryota</taxon>
        <taxon>Metazoa</taxon>
        <taxon>Chordata</taxon>
        <taxon>Craniata</taxon>
        <taxon>Vertebrata</taxon>
        <taxon>Euteleostomi</taxon>
        <taxon>Actinopterygii</taxon>
        <taxon>Neopterygii</taxon>
        <taxon>Teleostei</taxon>
        <taxon>Osteoglossocephala</taxon>
        <taxon>Osteoglossomorpha</taxon>
        <taxon>Osteoglossiformes</taxon>
        <taxon>Mormyridae</taxon>
        <taxon>Paramormyrops</taxon>
    </lineage>
</organism>
<dbReference type="AlphaFoldDB" id="A0A3B3R443"/>
<dbReference type="Proteomes" id="UP000261540">
    <property type="component" value="Unplaced"/>
</dbReference>
<sequence length="79" mass="9289">MIPSHVMMRRITMFPSTMDHIYDGRIPVIVHRISHIFVVMLTSTNLLLFLSYNSTYSAYNCVLYIILTNKLLLYVFTML</sequence>
<evidence type="ECO:0000256" key="1">
    <source>
        <dbReference type="SAM" id="Phobius"/>
    </source>
</evidence>
<evidence type="ECO:0000313" key="3">
    <source>
        <dbReference type="Proteomes" id="UP000261540"/>
    </source>
</evidence>
<feature type="transmembrane region" description="Helical" evidence="1">
    <location>
        <begin position="33"/>
        <end position="50"/>
    </location>
</feature>
<reference evidence="2" key="2">
    <citation type="submission" date="2025-09" db="UniProtKB">
        <authorList>
            <consortium name="Ensembl"/>
        </authorList>
    </citation>
    <scope>IDENTIFICATION</scope>
</reference>
<accession>A0A3B3R443</accession>
<proteinExistence type="predicted"/>
<keyword evidence="1" id="KW-1133">Transmembrane helix</keyword>
<keyword evidence="1" id="KW-0472">Membrane</keyword>
<feature type="transmembrane region" description="Helical" evidence="1">
    <location>
        <begin position="56"/>
        <end position="76"/>
    </location>
</feature>
<keyword evidence="1" id="KW-0812">Transmembrane</keyword>
<keyword evidence="3" id="KW-1185">Reference proteome</keyword>
<reference evidence="2" key="1">
    <citation type="submission" date="2025-08" db="UniProtKB">
        <authorList>
            <consortium name="Ensembl"/>
        </authorList>
    </citation>
    <scope>IDENTIFICATION</scope>
</reference>